<dbReference type="Proteomes" id="UP000887574">
    <property type="component" value="Unplaced"/>
</dbReference>
<sequence>MNLGRAPPIKRLKYRIADERIKAKHTAQTELSAKKVWVLSDNVKGKRIVLIDDSIVRGNTMGIGEIAAAVWSIEKSTPPLRYACYMGINIPSNRRAYCSKEKCGRNCN</sequence>
<proteinExistence type="predicted"/>
<dbReference type="AlphaFoldDB" id="A0A915EEH4"/>
<dbReference type="InterPro" id="IPR029055">
    <property type="entry name" value="Ntn_hydrolases_N"/>
</dbReference>
<dbReference type="PANTHER" id="PTHR11907">
    <property type="entry name" value="AMIDOPHOSPHORIBOSYLTRANSFERASE"/>
    <property type="match status" value="1"/>
</dbReference>
<evidence type="ECO:0000256" key="2">
    <source>
        <dbReference type="ARBA" id="ARBA00022962"/>
    </source>
</evidence>
<reference evidence="4" key="1">
    <citation type="submission" date="2022-11" db="UniProtKB">
        <authorList>
            <consortium name="WormBaseParasite"/>
        </authorList>
    </citation>
    <scope>IDENTIFICATION</scope>
</reference>
<keyword evidence="2" id="KW-0315">Glutamine amidotransferase</keyword>
<keyword evidence="3" id="KW-1185">Reference proteome</keyword>
<dbReference type="CDD" id="cd06223">
    <property type="entry name" value="PRTases_typeI"/>
    <property type="match status" value="1"/>
</dbReference>
<evidence type="ECO:0000313" key="4">
    <source>
        <dbReference type="WBParaSite" id="jg5252.1"/>
    </source>
</evidence>
<dbReference type="Gene3D" id="3.40.50.2020">
    <property type="match status" value="1"/>
</dbReference>
<organism evidence="3 4">
    <name type="scientific">Ditylenchus dipsaci</name>
    <dbReference type="NCBI Taxonomy" id="166011"/>
    <lineage>
        <taxon>Eukaryota</taxon>
        <taxon>Metazoa</taxon>
        <taxon>Ecdysozoa</taxon>
        <taxon>Nematoda</taxon>
        <taxon>Chromadorea</taxon>
        <taxon>Rhabditida</taxon>
        <taxon>Tylenchina</taxon>
        <taxon>Tylenchomorpha</taxon>
        <taxon>Sphaerularioidea</taxon>
        <taxon>Anguinidae</taxon>
        <taxon>Anguininae</taxon>
        <taxon>Ditylenchus</taxon>
    </lineage>
</organism>
<dbReference type="InterPro" id="IPR000836">
    <property type="entry name" value="PRTase_dom"/>
</dbReference>
<dbReference type="InterPro" id="IPR029057">
    <property type="entry name" value="PRTase-like"/>
</dbReference>
<dbReference type="WBParaSite" id="jg5252.1">
    <property type="protein sequence ID" value="jg5252.1"/>
    <property type="gene ID" value="jg5252"/>
</dbReference>
<accession>A0A915EEH4</accession>
<dbReference type="SUPFAM" id="SSF53271">
    <property type="entry name" value="PRTase-like"/>
    <property type="match status" value="1"/>
</dbReference>
<evidence type="ECO:0000256" key="1">
    <source>
        <dbReference type="ARBA" id="ARBA00022679"/>
    </source>
</evidence>
<dbReference type="Gene3D" id="3.60.20.10">
    <property type="entry name" value="Glutamine Phosphoribosylpyrophosphate, subunit 1, domain 1"/>
    <property type="match status" value="1"/>
</dbReference>
<name>A0A915EEH4_9BILA</name>
<protein>
    <submittedName>
        <fullName evidence="4">Phosphoribosyltransferase domain-containing protein</fullName>
    </submittedName>
</protein>
<dbReference type="GO" id="GO:0016740">
    <property type="term" value="F:transferase activity"/>
    <property type="evidence" value="ECO:0007669"/>
    <property type="project" value="UniProtKB-KW"/>
</dbReference>
<evidence type="ECO:0000313" key="3">
    <source>
        <dbReference type="Proteomes" id="UP000887574"/>
    </source>
</evidence>
<keyword evidence="1" id="KW-0808">Transferase</keyword>